<dbReference type="RefSeq" id="WP_057766152.1">
    <property type="nucleotide sequence ID" value="NZ_AZDG01000014.1"/>
</dbReference>
<dbReference type="PATRIC" id="fig|1423811.3.peg.562"/>
<dbReference type="EMBL" id="AZDG01000014">
    <property type="protein sequence ID" value="KRK64242.1"/>
    <property type="molecule type" value="Genomic_DNA"/>
</dbReference>
<dbReference type="NCBIfam" id="TIGR04226">
    <property type="entry name" value="RrgB_K2N_iso_D2"/>
    <property type="match status" value="1"/>
</dbReference>
<dbReference type="AlphaFoldDB" id="A0A0R1J9A1"/>
<keyword evidence="2" id="KW-1185">Reference proteome</keyword>
<proteinExistence type="predicted"/>
<sequence length="795" mass="85016">MRRNGYLKSFILSFFFALFIIFGISGMSQDVKAALNGQIDDGITDWSANTSRSTVGQKKIGNGLSLGYTFGLANDSNGNVTKGDDNTVTTQSKIFDSSANNVSYSKMNIFLNNNGTYIGSVFQSGTTNNTDPSKVSLSSADFGIVFSKTDKGSNGINAEDYSILMNLTNKEYYTGTDANDNQVSKIMGNYSKTDSYGTHKFIVELLLRVSPGNTAFVQRELFVKNVSTSPQSFGVFFGEDTKLGKFDTVRVKDLGNKHGIYIEDGAYKLMVSNNVPDGFSKYTGQDYTNGYMNWLGKFSDKTIEGTGDEVKSNSYGTSLSSGKDSAYTLVWPYVTDLKVGDTAHFGSGMGVTESPYSVPTPRKSYTNETSNDGKNRVGDKLKFDLKLGNYGYSSKWNFSSVKDKIPDGLQIDPNSIKKIDQNGTTTSIDSSAYDASTRTLNAPINLVLSDGQSADITFEATINSNADGSKITNTGDFIGTDPNTDGGVIKTYSASVDIPVEGNPYKDSFTQEIKNSKDSDWGTTAKGANGDTVDFKNTYTVLPNSSDSFLGRKASFRTELPDGLTAKGDATFTFSDGSASYTSSVNGGTIILYDLKPGSSVTVTYSATITGNAGSTSYNDATLSGGQTSSGTSLGTLTTNQTEVNIENLVGFTSIPTKIDFGTVHMAGTEKTLSNISTEGQLAVNNSSGNPYDVTVSYDNNDASTQLKDPVTGTVLNPSADTGLLFLKQRKSSATDSGTWQSVDATGTKIRSDSFTGNQDLTNYIGVGDWQLKLSPTTNPGGYSGKITWNISDSI</sequence>
<gene>
    <name evidence="1" type="ORF">FC72_GL000554</name>
</gene>
<comment type="caution">
    <text evidence="1">The sequence shown here is derived from an EMBL/GenBank/DDBJ whole genome shotgun (WGS) entry which is preliminary data.</text>
</comment>
<protein>
    <submittedName>
        <fullName evidence="1">Cell surface protein</fullName>
    </submittedName>
</protein>
<reference evidence="1 2" key="1">
    <citation type="journal article" date="2015" name="Genome Announc.">
        <title>Expanding the biotechnology potential of lactobacilli through comparative genomics of 213 strains and associated genera.</title>
        <authorList>
            <person name="Sun Z."/>
            <person name="Harris H.M."/>
            <person name="McCann A."/>
            <person name="Guo C."/>
            <person name="Argimon S."/>
            <person name="Zhang W."/>
            <person name="Yang X."/>
            <person name="Jeffery I.B."/>
            <person name="Cooney J.C."/>
            <person name="Kagawa T.F."/>
            <person name="Liu W."/>
            <person name="Song Y."/>
            <person name="Salvetti E."/>
            <person name="Wrobel A."/>
            <person name="Rasinkangas P."/>
            <person name="Parkhill J."/>
            <person name="Rea M.C."/>
            <person name="O'Sullivan O."/>
            <person name="Ritari J."/>
            <person name="Douillard F.P."/>
            <person name="Paul Ross R."/>
            <person name="Yang R."/>
            <person name="Briner A.E."/>
            <person name="Felis G.E."/>
            <person name="de Vos W.M."/>
            <person name="Barrangou R."/>
            <person name="Klaenhammer T.R."/>
            <person name="Caufield P.W."/>
            <person name="Cui Y."/>
            <person name="Zhang H."/>
            <person name="O'Toole P.W."/>
        </authorList>
    </citation>
    <scope>NUCLEOTIDE SEQUENCE [LARGE SCALE GENOMIC DNA]</scope>
    <source>
        <strain evidence="1 2">DSM 20183</strain>
    </source>
</reference>
<evidence type="ECO:0000313" key="1">
    <source>
        <dbReference type="EMBL" id="KRK64242.1"/>
    </source>
</evidence>
<dbReference type="InterPro" id="IPR026466">
    <property type="entry name" value="Fim_isopep_form_D2_dom"/>
</dbReference>
<dbReference type="Proteomes" id="UP000050929">
    <property type="component" value="Unassembled WGS sequence"/>
</dbReference>
<dbReference type="Gene3D" id="2.60.40.740">
    <property type="match status" value="1"/>
</dbReference>
<accession>A0A0R1J9A1</accession>
<organism evidence="1 2">
    <name type="scientific">Companilactobacillus tucceti DSM 20183</name>
    <dbReference type="NCBI Taxonomy" id="1423811"/>
    <lineage>
        <taxon>Bacteria</taxon>
        <taxon>Bacillati</taxon>
        <taxon>Bacillota</taxon>
        <taxon>Bacilli</taxon>
        <taxon>Lactobacillales</taxon>
        <taxon>Lactobacillaceae</taxon>
        <taxon>Companilactobacillus</taxon>
    </lineage>
</organism>
<dbReference type="STRING" id="1423811.FC72_GL000554"/>
<evidence type="ECO:0000313" key="2">
    <source>
        <dbReference type="Proteomes" id="UP000050929"/>
    </source>
</evidence>
<dbReference type="OrthoDB" id="2311396at2"/>
<name>A0A0R1J9A1_9LACO</name>